<dbReference type="InterPro" id="IPR025741">
    <property type="entry name" value="FAM110_C"/>
</dbReference>
<feature type="compositionally biased region" description="Polar residues" evidence="6">
    <location>
        <begin position="111"/>
        <end position="127"/>
    </location>
</feature>
<keyword evidence="3" id="KW-0963">Cytoplasm</keyword>
<feature type="compositionally biased region" description="Pro residues" evidence="6">
    <location>
        <begin position="289"/>
        <end position="304"/>
    </location>
</feature>
<evidence type="ECO:0000256" key="5">
    <source>
        <dbReference type="ARBA" id="ARBA00039346"/>
    </source>
</evidence>
<feature type="compositionally biased region" description="Acidic residues" evidence="6">
    <location>
        <begin position="433"/>
        <end position="445"/>
    </location>
</feature>
<dbReference type="PANTHER" id="PTHR14758">
    <property type="entry name" value="AGAP005440-PA"/>
    <property type="match status" value="1"/>
</dbReference>
<dbReference type="AlphaFoldDB" id="A0A3Q3BDU6"/>
<protein>
    <recommendedName>
        <fullName evidence="5">Protein FAM110B</fullName>
    </recommendedName>
</protein>
<dbReference type="KEGG" id="kmr:108247726"/>
<dbReference type="Pfam" id="PF14160">
    <property type="entry name" value="FAM110_C"/>
    <property type="match status" value="1"/>
</dbReference>
<feature type="compositionally biased region" description="Polar residues" evidence="6">
    <location>
        <begin position="226"/>
        <end position="237"/>
    </location>
</feature>
<name>A0A3Q3BDU6_KRYMA</name>
<dbReference type="GeneTree" id="ENSGT00950000183056"/>
<evidence type="ECO:0000259" key="8">
    <source>
        <dbReference type="Pfam" id="PF14161"/>
    </source>
</evidence>
<feature type="region of interest" description="Disordered" evidence="6">
    <location>
        <begin position="419"/>
        <end position="451"/>
    </location>
</feature>
<dbReference type="STRING" id="37003.ENSKMAP00000022849"/>
<evidence type="ECO:0000313" key="9">
    <source>
        <dbReference type="Ensembl" id="ENSKMAP00000022849.1"/>
    </source>
</evidence>
<feature type="region of interest" description="Disordered" evidence="6">
    <location>
        <begin position="109"/>
        <end position="128"/>
    </location>
</feature>
<evidence type="ECO:0000259" key="7">
    <source>
        <dbReference type="Pfam" id="PF14160"/>
    </source>
</evidence>
<evidence type="ECO:0000256" key="3">
    <source>
        <dbReference type="ARBA" id="ARBA00022490"/>
    </source>
</evidence>
<keyword evidence="4" id="KW-0206">Cytoskeleton</keyword>
<dbReference type="CTD" id="90362"/>
<dbReference type="InterPro" id="IPR025739">
    <property type="entry name" value="FAM110_N"/>
</dbReference>
<comment type="similarity">
    <text evidence="2">Belongs to the FAM110 family.</text>
</comment>
<feature type="compositionally biased region" description="Low complexity" evidence="6">
    <location>
        <begin position="278"/>
        <end position="288"/>
    </location>
</feature>
<evidence type="ECO:0000313" key="10">
    <source>
        <dbReference type="Proteomes" id="UP000264800"/>
    </source>
</evidence>
<evidence type="ECO:0000256" key="6">
    <source>
        <dbReference type="SAM" id="MobiDB-lite"/>
    </source>
</evidence>
<sequence length="481" mass="51352">MPTETLAPALPDSKATGPTTPFSSTVPLRILNKGPEYFRRQVDPNPKRLSAVERLEADKAKYVKSQEVINAKQEPVKPPVLAKPAVGHALLSKRSPGIGGVGNGGRIPFKASNNNAKSDTCATSSGSSKRENLNLEILKNLLNSSSSPGAGSEGLSSGAKSAVLMKSSGGLARSWTPSGIPLTYRSTMTLNEQPADSALSPSTSHSLRSFSHSLKVLPMNSGGRRSPQQGGNLNLSRRLQGERGCEKGFVERSHSPLPPLLTSHSSSDLLRLCNGKPLRTARSSSSSAPPIPPKPNPASLPPPALSLSLPRPHPALSSSPCDNTTPQSLPCDFGEPPNPSADSNLELDHSSIGVRRSSLHRSKSDLSDRYARAGADVERFFNYCGLDPEELEAVGPENFARANSDIVSLNFRSASMISSDCDQSRRSSNDGISEGDEGEDEEEEAGERVPYGISAVERNARVIKWLYSIKQAREIQKVSHV</sequence>
<feature type="region of interest" description="Disordered" evidence="6">
    <location>
        <begin position="1"/>
        <end position="27"/>
    </location>
</feature>
<feature type="domain" description="Centrosome-associated FAM110 C-terminal" evidence="7">
    <location>
        <begin position="356"/>
        <end position="472"/>
    </location>
</feature>
<proteinExistence type="inferred from homology"/>
<dbReference type="RefSeq" id="XP_037837988.1">
    <property type="nucleotide sequence ID" value="XM_037982060.1"/>
</dbReference>
<reference evidence="9" key="1">
    <citation type="submission" date="2025-08" db="UniProtKB">
        <authorList>
            <consortium name="Ensembl"/>
        </authorList>
    </citation>
    <scope>IDENTIFICATION</scope>
</reference>
<organism evidence="9 10">
    <name type="scientific">Kryptolebias marmoratus</name>
    <name type="common">Mangrove killifish</name>
    <name type="synonym">Rivulus marmoratus</name>
    <dbReference type="NCBI Taxonomy" id="37003"/>
    <lineage>
        <taxon>Eukaryota</taxon>
        <taxon>Metazoa</taxon>
        <taxon>Chordata</taxon>
        <taxon>Craniata</taxon>
        <taxon>Vertebrata</taxon>
        <taxon>Euteleostomi</taxon>
        <taxon>Actinopterygii</taxon>
        <taxon>Neopterygii</taxon>
        <taxon>Teleostei</taxon>
        <taxon>Neoteleostei</taxon>
        <taxon>Acanthomorphata</taxon>
        <taxon>Ovalentaria</taxon>
        <taxon>Atherinomorphae</taxon>
        <taxon>Cyprinodontiformes</taxon>
        <taxon>Rivulidae</taxon>
        <taxon>Kryptolebias</taxon>
    </lineage>
</organism>
<comment type="subcellular location">
    <subcellularLocation>
        <location evidence="1">Cytoplasm</location>
        <location evidence="1">Cytoskeleton</location>
        <location evidence="1">Microtubule organizing center</location>
        <location evidence="1">Centrosome</location>
    </subcellularLocation>
</comment>
<dbReference type="Proteomes" id="UP000264800">
    <property type="component" value="Unplaced"/>
</dbReference>
<feature type="compositionally biased region" description="Low complexity" evidence="6">
    <location>
        <begin position="305"/>
        <end position="320"/>
    </location>
</feature>
<evidence type="ECO:0000256" key="4">
    <source>
        <dbReference type="ARBA" id="ARBA00023212"/>
    </source>
</evidence>
<dbReference type="RefSeq" id="XP_024866308.1">
    <property type="nucleotide sequence ID" value="XM_025010540.2"/>
</dbReference>
<dbReference type="InterPro" id="IPR025740">
    <property type="entry name" value="FAM110"/>
</dbReference>
<keyword evidence="10" id="KW-1185">Reference proteome</keyword>
<dbReference type="RefSeq" id="XP_017291557.1">
    <property type="nucleotide sequence ID" value="XM_017436068.3"/>
</dbReference>
<dbReference type="GeneID" id="108247726"/>
<feature type="compositionally biased region" description="Polar residues" evidence="6">
    <location>
        <begin position="16"/>
        <end position="26"/>
    </location>
</feature>
<reference evidence="9" key="2">
    <citation type="submission" date="2025-09" db="UniProtKB">
        <authorList>
            <consortium name="Ensembl"/>
        </authorList>
    </citation>
    <scope>IDENTIFICATION</scope>
</reference>
<feature type="domain" description="Centrosome-associated FAM110 N-terminal" evidence="8">
    <location>
        <begin position="15"/>
        <end position="135"/>
    </location>
</feature>
<evidence type="ECO:0000256" key="1">
    <source>
        <dbReference type="ARBA" id="ARBA00004300"/>
    </source>
</evidence>
<feature type="region of interest" description="Disordered" evidence="6">
    <location>
        <begin position="278"/>
        <end position="346"/>
    </location>
</feature>
<dbReference type="GO" id="GO:0005813">
    <property type="term" value="C:centrosome"/>
    <property type="evidence" value="ECO:0007669"/>
    <property type="project" value="UniProtKB-SubCell"/>
</dbReference>
<dbReference type="Ensembl" id="ENSKMAT00000023139.1">
    <property type="protein sequence ID" value="ENSKMAP00000022849.1"/>
    <property type="gene ID" value="ENSKMAG00000016950.1"/>
</dbReference>
<evidence type="ECO:0000256" key="2">
    <source>
        <dbReference type="ARBA" id="ARBA00010576"/>
    </source>
</evidence>
<dbReference type="PANTHER" id="PTHR14758:SF2">
    <property type="entry name" value="PROTEIN FAM110B"/>
    <property type="match status" value="1"/>
</dbReference>
<dbReference type="Pfam" id="PF14161">
    <property type="entry name" value="FAM110_N"/>
    <property type="match status" value="1"/>
</dbReference>
<feature type="region of interest" description="Disordered" evidence="6">
    <location>
        <begin position="216"/>
        <end position="237"/>
    </location>
</feature>
<dbReference type="OrthoDB" id="10028183at2759"/>
<feature type="region of interest" description="Disordered" evidence="6">
    <location>
        <begin position="249"/>
        <end position="268"/>
    </location>
</feature>
<accession>A0A3Q3BDU6</accession>